<protein>
    <submittedName>
        <fullName evidence="1">Uncharacterized protein</fullName>
    </submittedName>
</protein>
<accession>A0A0G2AVU2</accession>
<dbReference type="Proteomes" id="UP000034789">
    <property type="component" value="Unassembled WGS sequence"/>
</dbReference>
<name>A0A0G2AVU2_9BACT</name>
<sequence length="77" mass="8387">MAEGAPPNLGSRANAGADARSCFNLDSCCEYGGRGYIERFCRCERVNDLGGLDNDSVTHYQIRAAARQAPRFVFGLK</sequence>
<evidence type="ECO:0000313" key="1">
    <source>
        <dbReference type="EMBL" id="KKW45597.1"/>
    </source>
</evidence>
<proteinExistence type="predicted"/>
<gene>
    <name evidence="1" type="ORF">UY98_C0041G0004</name>
</gene>
<dbReference type="EMBL" id="LCSD01000041">
    <property type="protein sequence ID" value="KKW45597.1"/>
    <property type="molecule type" value="Genomic_DNA"/>
</dbReference>
<organism evidence="1 2">
    <name type="scientific">Candidatus Kaiserbacteria bacterium GW2011_GWA2_58_9</name>
    <dbReference type="NCBI Taxonomy" id="1618672"/>
    <lineage>
        <taxon>Bacteria</taxon>
        <taxon>Candidatus Kaiseribacteriota</taxon>
    </lineage>
</organism>
<reference evidence="1 2" key="1">
    <citation type="journal article" date="2015" name="Nature">
        <title>rRNA introns, odd ribosomes, and small enigmatic genomes across a large radiation of phyla.</title>
        <authorList>
            <person name="Brown C.T."/>
            <person name="Hug L.A."/>
            <person name="Thomas B.C."/>
            <person name="Sharon I."/>
            <person name="Castelle C.J."/>
            <person name="Singh A."/>
            <person name="Wilkins M.J."/>
            <person name="Williams K.H."/>
            <person name="Banfield J.F."/>
        </authorList>
    </citation>
    <scope>NUCLEOTIDE SEQUENCE [LARGE SCALE GENOMIC DNA]</scope>
</reference>
<comment type="caution">
    <text evidence="1">The sequence shown here is derived from an EMBL/GenBank/DDBJ whole genome shotgun (WGS) entry which is preliminary data.</text>
</comment>
<dbReference type="AlphaFoldDB" id="A0A0G2AVU2"/>
<evidence type="ECO:0000313" key="2">
    <source>
        <dbReference type="Proteomes" id="UP000034789"/>
    </source>
</evidence>